<dbReference type="InterPro" id="IPR045378">
    <property type="entry name" value="LNT_N"/>
</dbReference>
<keyword evidence="12" id="KW-1185">Reference proteome</keyword>
<feature type="transmembrane region" description="Helical" evidence="9">
    <location>
        <begin position="9"/>
        <end position="26"/>
    </location>
</feature>
<dbReference type="GO" id="GO:0042158">
    <property type="term" value="P:lipoprotein biosynthetic process"/>
    <property type="evidence" value="ECO:0007669"/>
    <property type="project" value="UniProtKB-UniRule"/>
</dbReference>
<dbReference type="InterPro" id="IPR003010">
    <property type="entry name" value="C-N_Hydrolase"/>
</dbReference>
<keyword evidence="5 9" id="KW-0812">Transmembrane</keyword>
<dbReference type="GO" id="GO:0016410">
    <property type="term" value="F:N-acyltransferase activity"/>
    <property type="evidence" value="ECO:0007669"/>
    <property type="project" value="UniProtKB-UniRule"/>
</dbReference>
<dbReference type="NCBIfam" id="TIGR00546">
    <property type="entry name" value="lnt"/>
    <property type="match status" value="1"/>
</dbReference>
<evidence type="ECO:0000256" key="3">
    <source>
        <dbReference type="ARBA" id="ARBA00022475"/>
    </source>
</evidence>
<dbReference type="EC" id="2.3.1.269" evidence="9"/>
<keyword evidence="8 9" id="KW-0012">Acyltransferase</keyword>
<feature type="transmembrane region" description="Helical" evidence="9">
    <location>
        <begin position="121"/>
        <end position="146"/>
    </location>
</feature>
<dbReference type="EMBL" id="RBIN01000006">
    <property type="protein sequence ID" value="RKR02666.1"/>
    <property type="molecule type" value="Genomic_DNA"/>
</dbReference>
<keyword evidence="6 9" id="KW-1133">Transmembrane helix</keyword>
<evidence type="ECO:0000256" key="8">
    <source>
        <dbReference type="ARBA" id="ARBA00023315"/>
    </source>
</evidence>
<sequence>MLSFVQRPWVGHLMALLAGALTTLTFAPFGQWWLGVVSMALLFGALEGCSMRRGALRGWLFGVGLFGSGASWVYVSIHDYGYTTVPVALLLTLLFVVTLALFQAITFALYRRLAPSRLDMLTFAGLYTLGEALRSWAFTGFPWLYLGSAHVDSPLSSLAPLGGVYLISLVVALSGALLWQLVADRRWWWLPALAALWMIPMLLPRLWVAPEGTPVPVALVQGDQPQLEKWTGEGQRSAANTYARLTRQLDDTPRLVIWPETALPMFADQARPFLERIQATLPAETTLVTGILQRERQQFYNSVIALNRPGEGYSKEHLVPFGEYLPFAGLLRGIVGFFDLPMSNMAAGGAEQSPLQVDPMRLGVAICYEIVYPDLVRQRAQDANVLLTVSNDTWFGHSIGPLQHMQMARLRALENNRYLLRGTNNGVTAIVGPDGRVTARAPRFTTAVLEGSVRPIEGETPFTRTGSWPTLAGALLLALAGGGLARYRRAA</sequence>
<dbReference type="SUPFAM" id="SSF56317">
    <property type="entry name" value="Carbon-nitrogen hydrolase"/>
    <property type="match status" value="1"/>
</dbReference>
<accession>A0A420WVT4</accession>
<gene>
    <name evidence="9" type="primary">lnt</name>
    <name evidence="11" type="ORF">C7446_2387</name>
</gene>
<evidence type="ECO:0000313" key="11">
    <source>
        <dbReference type="EMBL" id="RKR02666.1"/>
    </source>
</evidence>
<comment type="pathway">
    <text evidence="9">Protein modification; lipoprotein biosynthesis (N-acyl transfer).</text>
</comment>
<dbReference type="InterPro" id="IPR004563">
    <property type="entry name" value="Apolipo_AcylTrfase"/>
</dbReference>
<keyword evidence="3 9" id="KW-1003">Cell membrane</keyword>
<protein>
    <recommendedName>
        <fullName evidence="9">Apolipoprotein N-acyltransferase</fullName>
        <shortName evidence="9">ALP N-acyltransferase</shortName>
        <ecNumber evidence="9">2.3.1.269</ecNumber>
    </recommendedName>
</protein>
<evidence type="ECO:0000256" key="5">
    <source>
        <dbReference type="ARBA" id="ARBA00022692"/>
    </source>
</evidence>
<dbReference type="PANTHER" id="PTHR38686">
    <property type="entry name" value="APOLIPOPROTEIN N-ACYLTRANSFERASE"/>
    <property type="match status" value="1"/>
</dbReference>
<dbReference type="AlphaFoldDB" id="A0A420WVT4"/>
<evidence type="ECO:0000256" key="1">
    <source>
        <dbReference type="ARBA" id="ARBA00004651"/>
    </source>
</evidence>
<feature type="transmembrane region" description="Helical" evidence="9">
    <location>
        <begin position="158"/>
        <end position="181"/>
    </location>
</feature>
<evidence type="ECO:0000256" key="4">
    <source>
        <dbReference type="ARBA" id="ARBA00022679"/>
    </source>
</evidence>
<keyword evidence="7 9" id="KW-0472">Membrane</keyword>
<evidence type="ECO:0000256" key="7">
    <source>
        <dbReference type="ARBA" id="ARBA00023136"/>
    </source>
</evidence>
<feature type="transmembrane region" description="Helical" evidence="9">
    <location>
        <begin position="56"/>
        <end position="75"/>
    </location>
</feature>
<dbReference type="HAMAP" id="MF_01148">
    <property type="entry name" value="Lnt"/>
    <property type="match status" value="1"/>
</dbReference>
<feature type="transmembrane region" description="Helical" evidence="9">
    <location>
        <begin position="188"/>
        <end position="207"/>
    </location>
</feature>
<proteinExistence type="inferred from homology"/>
<evidence type="ECO:0000256" key="6">
    <source>
        <dbReference type="ARBA" id="ARBA00022989"/>
    </source>
</evidence>
<comment type="subcellular location">
    <subcellularLocation>
        <location evidence="1 9">Cell membrane</location>
        <topology evidence="1 9">Multi-pass membrane protein</topology>
    </subcellularLocation>
</comment>
<reference evidence="11 12" key="1">
    <citation type="submission" date="2018-10" db="EMBL/GenBank/DDBJ databases">
        <title>Genomic Encyclopedia of Type Strains, Phase IV (KMG-IV): sequencing the most valuable type-strain genomes for metagenomic binning, comparative biology and taxonomic classification.</title>
        <authorList>
            <person name="Goeker M."/>
        </authorList>
    </citation>
    <scope>NUCLEOTIDE SEQUENCE [LARGE SCALE GENOMIC DNA]</scope>
    <source>
        <strain evidence="11 12">DSM 23229</strain>
    </source>
</reference>
<comment type="catalytic activity">
    <reaction evidence="9">
        <text>N-terminal S-1,2-diacyl-sn-glyceryl-L-cysteinyl-[lipoprotein] + a glycerophospholipid = N-acyl-S-1,2-diacyl-sn-glyceryl-L-cysteinyl-[lipoprotein] + a 2-acyl-sn-glycero-3-phospholipid + H(+)</text>
        <dbReference type="Rhea" id="RHEA:48228"/>
        <dbReference type="Rhea" id="RHEA-COMP:14681"/>
        <dbReference type="Rhea" id="RHEA-COMP:14684"/>
        <dbReference type="ChEBI" id="CHEBI:15378"/>
        <dbReference type="ChEBI" id="CHEBI:136912"/>
        <dbReference type="ChEBI" id="CHEBI:140656"/>
        <dbReference type="ChEBI" id="CHEBI:140657"/>
        <dbReference type="ChEBI" id="CHEBI:140660"/>
        <dbReference type="EC" id="2.3.1.269"/>
    </reaction>
</comment>
<dbReference type="InterPro" id="IPR036526">
    <property type="entry name" value="C-N_Hydrolase_sf"/>
</dbReference>
<dbReference type="UniPathway" id="UPA00666"/>
<dbReference type="Proteomes" id="UP000281975">
    <property type="component" value="Unassembled WGS sequence"/>
</dbReference>
<evidence type="ECO:0000256" key="2">
    <source>
        <dbReference type="ARBA" id="ARBA00010065"/>
    </source>
</evidence>
<keyword evidence="4 9" id="KW-0808">Transferase</keyword>
<dbReference type="Gene3D" id="3.60.110.10">
    <property type="entry name" value="Carbon-nitrogen hydrolase"/>
    <property type="match status" value="1"/>
</dbReference>
<feature type="transmembrane region" description="Helical" evidence="9">
    <location>
        <begin position="87"/>
        <end position="109"/>
    </location>
</feature>
<name>A0A420WVT4_9GAMM</name>
<comment type="function">
    <text evidence="9">Catalyzes the phospholipid dependent N-acylation of the N-terminal cysteine of apolipoprotein, the last step in lipoprotein maturation.</text>
</comment>
<evidence type="ECO:0000259" key="10">
    <source>
        <dbReference type="PROSITE" id="PS50263"/>
    </source>
</evidence>
<feature type="domain" description="CN hydrolase" evidence="10">
    <location>
        <begin position="220"/>
        <end position="455"/>
    </location>
</feature>
<comment type="similarity">
    <text evidence="2 9">Belongs to the CN hydrolase family. Apolipoprotein N-acyltransferase subfamily.</text>
</comment>
<dbReference type="PROSITE" id="PS50263">
    <property type="entry name" value="CN_HYDROLASE"/>
    <property type="match status" value="1"/>
</dbReference>
<dbReference type="CDD" id="cd07571">
    <property type="entry name" value="ALP_N-acyl_transferase"/>
    <property type="match status" value="1"/>
</dbReference>
<keyword evidence="11" id="KW-0449">Lipoprotein</keyword>
<dbReference type="GO" id="GO:0005886">
    <property type="term" value="C:plasma membrane"/>
    <property type="evidence" value="ECO:0007669"/>
    <property type="project" value="UniProtKB-SubCell"/>
</dbReference>
<evidence type="ECO:0000256" key="9">
    <source>
        <dbReference type="HAMAP-Rule" id="MF_01148"/>
    </source>
</evidence>
<dbReference type="OrthoDB" id="9804277at2"/>
<dbReference type="Pfam" id="PF20154">
    <property type="entry name" value="LNT_N"/>
    <property type="match status" value="1"/>
</dbReference>
<organism evidence="11 12">
    <name type="scientific">Kushneria sinocarnis</name>
    <dbReference type="NCBI Taxonomy" id="595502"/>
    <lineage>
        <taxon>Bacteria</taxon>
        <taxon>Pseudomonadati</taxon>
        <taxon>Pseudomonadota</taxon>
        <taxon>Gammaproteobacteria</taxon>
        <taxon>Oceanospirillales</taxon>
        <taxon>Halomonadaceae</taxon>
        <taxon>Kushneria</taxon>
    </lineage>
</organism>
<dbReference type="PANTHER" id="PTHR38686:SF1">
    <property type="entry name" value="APOLIPOPROTEIN N-ACYLTRANSFERASE"/>
    <property type="match status" value="1"/>
</dbReference>
<evidence type="ECO:0000313" key="12">
    <source>
        <dbReference type="Proteomes" id="UP000281975"/>
    </source>
</evidence>
<dbReference type="RefSeq" id="WP_121173294.1">
    <property type="nucleotide sequence ID" value="NZ_RBIN01000006.1"/>
</dbReference>
<comment type="caution">
    <text evidence="11">The sequence shown here is derived from an EMBL/GenBank/DDBJ whole genome shotgun (WGS) entry which is preliminary data.</text>
</comment>
<dbReference type="Pfam" id="PF00795">
    <property type="entry name" value="CN_hydrolase"/>
    <property type="match status" value="1"/>
</dbReference>